<dbReference type="SUPFAM" id="SSF55785">
    <property type="entry name" value="PYP-like sensor domain (PAS domain)"/>
    <property type="match status" value="2"/>
</dbReference>
<dbReference type="PANTHER" id="PTHR41523">
    <property type="entry name" value="TWO-COMPONENT SYSTEM SENSOR PROTEIN"/>
    <property type="match status" value="1"/>
</dbReference>
<dbReference type="InterPro" id="IPR036890">
    <property type="entry name" value="HATPase_C_sf"/>
</dbReference>
<feature type="region of interest" description="Disordered" evidence="17">
    <location>
        <begin position="1"/>
        <end position="25"/>
    </location>
</feature>
<evidence type="ECO:0000256" key="15">
    <source>
        <dbReference type="ARBA" id="ARBA00023026"/>
    </source>
</evidence>
<name>A0ABY8DLY7_9HYPH</name>
<dbReference type="Gene3D" id="3.30.450.20">
    <property type="entry name" value="PAS domain"/>
    <property type="match status" value="2"/>
</dbReference>
<evidence type="ECO:0000256" key="17">
    <source>
        <dbReference type="SAM" id="MobiDB-lite"/>
    </source>
</evidence>
<keyword evidence="7" id="KW-0285">Flavoprotein</keyword>
<dbReference type="SMART" id="SM00086">
    <property type="entry name" value="PAC"/>
    <property type="match status" value="2"/>
</dbReference>
<dbReference type="PROSITE" id="PS50113">
    <property type="entry name" value="PAC"/>
    <property type="match status" value="2"/>
</dbReference>
<keyword evidence="10" id="KW-0677">Repeat</keyword>
<keyword evidence="9" id="KW-0808">Transferase</keyword>
<keyword evidence="14" id="KW-0157">Chromophore</keyword>
<keyword evidence="12" id="KW-0418">Kinase</keyword>
<feature type="domain" description="PAC" evidence="19">
    <location>
        <begin position="221"/>
        <end position="273"/>
    </location>
</feature>
<dbReference type="SMART" id="SM00911">
    <property type="entry name" value="HWE_HK"/>
    <property type="match status" value="1"/>
</dbReference>
<feature type="domain" description="PAC" evidence="19">
    <location>
        <begin position="99"/>
        <end position="151"/>
    </location>
</feature>
<dbReference type="EC" id="2.7.13.3" evidence="2"/>
<dbReference type="PANTHER" id="PTHR41523:SF8">
    <property type="entry name" value="ETHYLENE RESPONSE SENSOR PROTEIN"/>
    <property type="match status" value="1"/>
</dbReference>
<feature type="domain" description="PAS" evidence="18">
    <location>
        <begin position="21"/>
        <end position="61"/>
    </location>
</feature>
<dbReference type="CDD" id="cd00130">
    <property type="entry name" value="PAS"/>
    <property type="match status" value="2"/>
</dbReference>
<dbReference type="RefSeq" id="WP_280661934.1">
    <property type="nucleotide sequence ID" value="NZ_CP120374.1"/>
</dbReference>
<keyword evidence="11" id="KW-0547">Nucleotide-binding</keyword>
<keyword evidence="15" id="KW-0843">Virulence</keyword>
<dbReference type="InterPro" id="IPR011102">
    <property type="entry name" value="Sig_transdc_His_kinase_HWE"/>
</dbReference>
<evidence type="ECO:0000256" key="10">
    <source>
        <dbReference type="ARBA" id="ARBA00022737"/>
    </source>
</evidence>
<evidence type="ECO:0000259" key="18">
    <source>
        <dbReference type="PROSITE" id="PS50112"/>
    </source>
</evidence>
<keyword evidence="4" id="KW-0600">Photoreceptor protein</keyword>
<dbReference type="Gene3D" id="3.30.565.10">
    <property type="entry name" value="Histidine kinase-like ATPase, C-terminal domain"/>
    <property type="match status" value="1"/>
</dbReference>
<evidence type="ECO:0000256" key="1">
    <source>
        <dbReference type="ARBA" id="ARBA00000085"/>
    </source>
</evidence>
<evidence type="ECO:0000259" key="19">
    <source>
        <dbReference type="PROSITE" id="PS50113"/>
    </source>
</evidence>
<dbReference type="InterPro" id="IPR035965">
    <property type="entry name" value="PAS-like_dom_sf"/>
</dbReference>
<dbReference type="Pfam" id="PF00989">
    <property type="entry name" value="PAS"/>
    <property type="match status" value="1"/>
</dbReference>
<evidence type="ECO:0000256" key="13">
    <source>
        <dbReference type="ARBA" id="ARBA00022840"/>
    </source>
</evidence>
<dbReference type="PROSITE" id="PS50112">
    <property type="entry name" value="PAS"/>
    <property type="match status" value="2"/>
</dbReference>
<proteinExistence type="predicted"/>
<evidence type="ECO:0000256" key="14">
    <source>
        <dbReference type="ARBA" id="ARBA00022991"/>
    </source>
</evidence>
<evidence type="ECO:0000256" key="4">
    <source>
        <dbReference type="ARBA" id="ARBA00022543"/>
    </source>
</evidence>
<dbReference type="Pfam" id="PF08448">
    <property type="entry name" value="PAS_4"/>
    <property type="match status" value="1"/>
</dbReference>
<evidence type="ECO:0000256" key="8">
    <source>
        <dbReference type="ARBA" id="ARBA00022643"/>
    </source>
</evidence>
<evidence type="ECO:0000313" key="21">
    <source>
        <dbReference type="Proteomes" id="UP001229355"/>
    </source>
</evidence>
<dbReference type="InterPro" id="IPR001610">
    <property type="entry name" value="PAC"/>
</dbReference>
<evidence type="ECO:0000313" key="20">
    <source>
        <dbReference type="EMBL" id="WEX89966.1"/>
    </source>
</evidence>
<dbReference type="InterPro" id="IPR013767">
    <property type="entry name" value="PAS_fold"/>
</dbReference>
<dbReference type="EMBL" id="CP120374">
    <property type="protein sequence ID" value="WEX89966.1"/>
    <property type="molecule type" value="Genomic_DNA"/>
</dbReference>
<evidence type="ECO:0000256" key="3">
    <source>
        <dbReference type="ARBA" id="ARBA00021740"/>
    </source>
</evidence>
<evidence type="ECO:0000256" key="16">
    <source>
        <dbReference type="ARBA" id="ARBA00023170"/>
    </source>
</evidence>
<keyword evidence="21" id="KW-1185">Reference proteome</keyword>
<evidence type="ECO:0000256" key="9">
    <source>
        <dbReference type="ARBA" id="ARBA00022679"/>
    </source>
</evidence>
<evidence type="ECO:0000256" key="12">
    <source>
        <dbReference type="ARBA" id="ARBA00022777"/>
    </source>
</evidence>
<keyword evidence="8" id="KW-0288">FMN</keyword>
<dbReference type="Pfam" id="PF07536">
    <property type="entry name" value="HWE_HK"/>
    <property type="match status" value="1"/>
</dbReference>
<keyword evidence="6" id="KW-0716">Sensory transduction</keyword>
<organism evidence="20 21">
    <name type="scientific">Sinorhizobium garamanticum</name>
    <dbReference type="NCBI Taxonomy" id="680247"/>
    <lineage>
        <taxon>Bacteria</taxon>
        <taxon>Pseudomonadati</taxon>
        <taxon>Pseudomonadota</taxon>
        <taxon>Alphaproteobacteria</taxon>
        <taxon>Hyphomicrobiales</taxon>
        <taxon>Rhizobiaceae</taxon>
        <taxon>Sinorhizobium/Ensifer group</taxon>
        <taxon>Sinorhizobium</taxon>
    </lineage>
</organism>
<evidence type="ECO:0000256" key="6">
    <source>
        <dbReference type="ARBA" id="ARBA00022606"/>
    </source>
</evidence>
<reference evidence="20 21" key="1">
    <citation type="submission" date="2023-03" db="EMBL/GenBank/DDBJ databases">
        <authorList>
            <person name="Kaur S."/>
            <person name="Espinosa-Saiz D."/>
            <person name="Velazquez E."/>
            <person name="Menendez E."/>
            <person name="diCenzo G.C."/>
        </authorList>
    </citation>
    <scope>NUCLEOTIDE SEQUENCE [LARGE SCALE GENOMIC DNA]</scope>
    <source>
        <strain evidence="20 21">LMG 24692</strain>
    </source>
</reference>
<keyword evidence="13" id="KW-0067">ATP-binding</keyword>
<comment type="catalytic activity">
    <reaction evidence="1">
        <text>ATP + protein L-histidine = ADP + protein N-phospho-L-histidine.</text>
        <dbReference type="EC" id="2.7.13.3"/>
    </reaction>
</comment>
<keyword evidence="16" id="KW-0675">Receptor</keyword>
<evidence type="ECO:0000256" key="2">
    <source>
        <dbReference type="ARBA" id="ARBA00012438"/>
    </source>
</evidence>
<dbReference type="InterPro" id="IPR000700">
    <property type="entry name" value="PAS-assoc_C"/>
</dbReference>
<feature type="domain" description="PAS" evidence="18">
    <location>
        <begin position="148"/>
        <end position="217"/>
    </location>
</feature>
<dbReference type="Proteomes" id="UP001229355">
    <property type="component" value="Chromosome 2"/>
</dbReference>
<dbReference type="NCBIfam" id="TIGR00229">
    <property type="entry name" value="sensory_box"/>
    <property type="match status" value="2"/>
</dbReference>
<protein>
    <recommendedName>
        <fullName evidence="3">Blue-light-activated histidine kinase</fullName>
        <ecNumber evidence="2">2.7.13.3</ecNumber>
    </recommendedName>
</protein>
<dbReference type="InterPro" id="IPR000014">
    <property type="entry name" value="PAS"/>
</dbReference>
<accession>A0ABY8DLY7</accession>
<evidence type="ECO:0000256" key="5">
    <source>
        <dbReference type="ARBA" id="ARBA00022553"/>
    </source>
</evidence>
<keyword evidence="5" id="KW-0597">Phosphoprotein</keyword>
<gene>
    <name evidence="20" type="ORF">PZN02_005306</name>
</gene>
<evidence type="ECO:0000256" key="7">
    <source>
        <dbReference type="ARBA" id="ARBA00022630"/>
    </source>
</evidence>
<dbReference type="SMART" id="SM00091">
    <property type="entry name" value="PAS"/>
    <property type="match status" value="2"/>
</dbReference>
<dbReference type="InterPro" id="IPR013656">
    <property type="entry name" value="PAS_4"/>
</dbReference>
<evidence type="ECO:0000256" key="11">
    <source>
        <dbReference type="ARBA" id="ARBA00022741"/>
    </source>
</evidence>
<sequence>MKSQDELTNPLPLLGPALDHSGQDPDEFLQALPAAIYMTDAAGRITFYNEAAAQLWGMRPELGRSEFCGSWKLYWPDGTPLPHDQCPMALALRERQPIRDMEILAERPDGTRIPIVPYPTPIFDRSGALTGAINMLVDITERKEAERAAQLLAAIVEASDDAIVAKNLDGIIMSWNQGAERLFGYAPEEVIGKPITIIIPVDRHHEETTILGRLRRGERIDHYETIRRRKDGSFVEVSLTVSPVRNSKGEIIGASKIARDITERRRAEEQQHLLLREMSHRVKNLFALCGGIVTLSGRKATTPEELISAVRERFGALAQAHELTLPKSSETPSRTEQSTTLQTLIQTIASPFNGHKDQDRPRITVSGTDTPIAGGAVTSLALLFHEFATNAAKYGALSTPEGYVDIQCFEGKEQFILTWRERGGPPVENRAGEEGFGSLLSRATVKGQLGGEISREWKPEGLTIRMTVACDRLTG</sequence>